<keyword evidence="3" id="KW-0274">FAD</keyword>
<organism evidence="5 6">
    <name type="scientific">Arthrobacter alpinus</name>
    <dbReference type="NCBI Taxonomy" id="656366"/>
    <lineage>
        <taxon>Bacteria</taxon>
        <taxon>Bacillati</taxon>
        <taxon>Actinomycetota</taxon>
        <taxon>Actinomycetes</taxon>
        <taxon>Micrococcales</taxon>
        <taxon>Micrococcaceae</taxon>
        <taxon>Arthrobacter</taxon>
    </lineage>
</organism>
<evidence type="ECO:0000256" key="1">
    <source>
        <dbReference type="ARBA" id="ARBA00010139"/>
    </source>
</evidence>
<evidence type="ECO:0000256" key="3">
    <source>
        <dbReference type="ARBA" id="ARBA00022827"/>
    </source>
</evidence>
<proteinExistence type="inferred from homology"/>
<name>A0A0S2M1H3_9MICC</name>
<sequence length="474" mass="52117">MPRIGIIGSGFGATAVAAEFLRHGYSDVRLWERSAAIGGVWRDNIYPGAACDVPSPFYSFSFAPSKLWPRRYAEQPDILAYLRAVAHREGVASRTRLSTEVRGAQWSGTAWNVRFADGTHEEVDVLISAVGQLSNPAIPAIPGAESFQGPAFHSAQWPAGLDLTGRRVSVIGAAATAVQAVPQLAPIAERVTLYQRTPNYIWPKPDGRYPLWYRPFAARIERPFFQWLGEQFSRALEDGSFAARVSRSVTRFHLRRQVADPALRAALTPDYPIGCRRILFSNNFYPALCRENVDLVTEGIARIRPDGIETIEGAFHHADAIVYATGFDAQGFLRGIIVTGSDGVDLHQHWAQGARAHLGIYVPGFPNLLLSYGPNTNLGGSSIIRMLEAQASHMRQSVDYMVSTGAKTLEATESAEQAWDNAVQGALSTSAWTRCDSWYRDPGSGRITSNWPGGTTSYVERTRVLEPSEFTFGR</sequence>
<dbReference type="PANTHER" id="PTHR42877">
    <property type="entry name" value="L-ORNITHINE N(5)-MONOOXYGENASE-RELATED"/>
    <property type="match status" value="1"/>
</dbReference>
<evidence type="ECO:0000256" key="2">
    <source>
        <dbReference type="ARBA" id="ARBA00022630"/>
    </source>
</evidence>
<dbReference type="AlphaFoldDB" id="A0A0S2M1H3"/>
<keyword evidence="4" id="KW-0560">Oxidoreductase</keyword>
<dbReference type="Gene3D" id="3.50.50.60">
    <property type="entry name" value="FAD/NAD(P)-binding domain"/>
    <property type="match status" value="2"/>
</dbReference>
<evidence type="ECO:0000313" key="5">
    <source>
        <dbReference type="EMBL" id="ALO67486.1"/>
    </source>
</evidence>
<evidence type="ECO:0000256" key="4">
    <source>
        <dbReference type="ARBA" id="ARBA00023002"/>
    </source>
</evidence>
<gene>
    <name evidence="5" type="ORF">AS189_14530</name>
</gene>
<accession>A0A0S2M1H3</accession>
<dbReference type="GO" id="GO:0050661">
    <property type="term" value="F:NADP binding"/>
    <property type="evidence" value="ECO:0007669"/>
    <property type="project" value="InterPro"/>
</dbReference>
<dbReference type="RefSeq" id="WP_062290425.1">
    <property type="nucleotide sequence ID" value="NZ_CP013200.1"/>
</dbReference>
<dbReference type="EMBL" id="CP013200">
    <property type="protein sequence ID" value="ALO67486.1"/>
    <property type="molecule type" value="Genomic_DNA"/>
</dbReference>
<comment type="similarity">
    <text evidence="1">Belongs to the FAD-binding monooxygenase family.</text>
</comment>
<dbReference type="PANTHER" id="PTHR42877:SF4">
    <property type="entry name" value="FAD_NAD(P)-BINDING DOMAIN-CONTAINING PROTEIN-RELATED"/>
    <property type="match status" value="1"/>
</dbReference>
<reference evidence="6" key="1">
    <citation type="submission" date="2015-11" db="EMBL/GenBank/DDBJ databases">
        <authorList>
            <person name="Kumar R."/>
            <person name="Singh D."/>
            <person name="Swarnkar M.K."/>
            <person name="Singh A.K."/>
            <person name="Kumar S."/>
        </authorList>
    </citation>
    <scope>NUCLEOTIDE SEQUENCE [LARGE SCALE GENOMIC DNA]</scope>
    <source>
        <strain evidence="6">ERGS4:06</strain>
    </source>
</reference>
<dbReference type="GO" id="GO:0050660">
    <property type="term" value="F:flavin adenine dinucleotide binding"/>
    <property type="evidence" value="ECO:0007669"/>
    <property type="project" value="InterPro"/>
</dbReference>
<dbReference type="InterPro" id="IPR051209">
    <property type="entry name" value="FAD-bind_Monooxygenase_sf"/>
</dbReference>
<dbReference type="InterPro" id="IPR020946">
    <property type="entry name" value="Flavin_mOase-like"/>
</dbReference>
<reference evidence="5 6" key="2">
    <citation type="journal article" date="2016" name="J. Biotechnol.">
        <title>Complete genome sequence of Arthrobacter alpinus ERGS4:06, a yellow pigmented bacterium tolerant to cold and radiations isolated from Sikkim Himalaya.</title>
        <authorList>
            <person name="Kumar R."/>
            <person name="Singh D."/>
            <person name="Swarnkar M.K."/>
            <person name="Singh A.K."/>
            <person name="Kumar S."/>
        </authorList>
    </citation>
    <scope>NUCLEOTIDE SEQUENCE [LARGE SCALE GENOMIC DNA]</scope>
    <source>
        <strain evidence="5 6">ERGS4:06</strain>
    </source>
</reference>
<dbReference type="OrthoDB" id="5168853at2"/>
<keyword evidence="5" id="KW-0503">Monooxygenase</keyword>
<evidence type="ECO:0000313" key="6">
    <source>
        <dbReference type="Proteomes" id="UP000059574"/>
    </source>
</evidence>
<dbReference type="InterPro" id="IPR036188">
    <property type="entry name" value="FAD/NAD-bd_sf"/>
</dbReference>
<dbReference type="Proteomes" id="UP000059574">
    <property type="component" value="Chromosome"/>
</dbReference>
<dbReference type="Pfam" id="PF00743">
    <property type="entry name" value="FMO-like"/>
    <property type="match status" value="1"/>
</dbReference>
<keyword evidence="2" id="KW-0285">Flavoprotein</keyword>
<dbReference type="GO" id="GO:0004499">
    <property type="term" value="F:N,N-dimethylaniline monooxygenase activity"/>
    <property type="evidence" value="ECO:0007669"/>
    <property type="project" value="InterPro"/>
</dbReference>
<protein>
    <submittedName>
        <fullName evidence="5">4-hydroxyacetophenone monooxygenase</fullName>
    </submittedName>
</protein>
<dbReference type="SUPFAM" id="SSF51905">
    <property type="entry name" value="FAD/NAD(P)-binding domain"/>
    <property type="match status" value="2"/>
</dbReference>